<dbReference type="EMBL" id="JAADYS010000991">
    <property type="protein sequence ID" value="KAF4465703.1"/>
    <property type="molecule type" value="Genomic_DNA"/>
</dbReference>
<accession>A0A8H4LDJ4</accession>
<keyword evidence="2" id="KW-0732">Signal</keyword>
<keyword evidence="4" id="KW-1185">Reference proteome</keyword>
<name>A0A8H4LDJ4_9HYPO</name>
<dbReference type="Proteomes" id="UP000554235">
    <property type="component" value="Unassembled WGS sequence"/>
</dbReference>
<gene>
    <name evidence="3" type="ORF">FALBO_7432</name>
</gene>
<comment type="caution">
    <text evidence="3">The sequence shown here is derived from an EMBL/GenBank/DDBJ whole genome shotgun (WGS) entry which is preliminary data.</text>
</comment>
<proteinExistence type="predicted"/>
<feature type="region of interest" description="Disordered" evidence="1">
    <location>
        <begin position="45"/>
        <end position="67"/>
    </location>
</feature>
<evidence type="ECO:0000256" key="1">
    <source>
        <dbReference type="SAM" id="MobiDB-lite"/>
    </source>
</evidence>
<organism evidence="3 4">
    <name type="scientific">Fusarium albosuccineum</name>
    <dbReference type="NCBI Taxonomy" id="1237068"/>
    <lineage>
        <taxon>Eukaryota</taxon>
        <taxon>Fungi</taxon>
        <taxon>Dikarya</taxon>
        <taxon>Ascomycota</taxon>
        <taxon>Pezizomycotina</taxon>
        <taxon>Sordariomycetes</taxon>
        <taxon>Hypocreomycetidae</taxon>
        <taxon>Hypocreales</taxon>
        <taxon>Nectriaceae</taxon>
        <taxon>Fusarium</taxon>
        <taxon>Fusarium decemcellulare species complex</taxon>
    </lineage>
</organism>
<evidence type="ECO:0000313" key="4">
    <source>
        <dbReference type="Proteomes" id="UP000554235"/>
    </source>
</evidence>
<feature type="chain" id="PRO_5034500417" evidence="2">
    <location>
        <begin position="19"/>
        <end position="235"/>
    </location>
</feature>
<reference evidence="3 4" key="1">
    <citation type="submission" date="2020-01" db="EMBL/GenBank/DDBJ databases">
        <title>Identification and distribution of gene clusters putatively required for synthesis of sphingolipid metabolism inhibitors in phylogenetically diverse species of the filamentous fungus Fusarium.</title>
        <authorList>
            <person name="Kim H.-S."/>
            <person name="Busman M."/>
            <person name="Brown D.W."/>
            <person name="Divon H."/>
            <person name="Uhlig S."/>
            <person name="Proctor R.H."/>
        </authorList>
    </citation>
    <scope>NUCLEOTIDE SEQUENCE [LARGE SCALE GENOMIC DNA]</scope>
    <source>
        <strain evidence="3 4">NRRL 20459</strain>
    </source>
</reference>
<sequence length="235" mass="24722">MLLQQFLSVVALAATAYAGPCKPPTTTDSTSVTASTTVTSVAENTSTDLTTTTSDSESATTADLTTTVSTTTTTEAATGPTFSIVAANDAGGHNGYYLSNEKGAPENYHVQFKLRRASDLTATYNSRFHIDATTGHLISTDGNSVCAYLFNTEAVAEVDPSPLYSCTHPRPGEVAYVVCELFSSGLLRCAAPSPFGDTGERQYPYVDNDNIVKLGSTSSGFDGFTSFDLQAELVN</sequence>
<dbReference type="AlphaFoldDB" id="A0A8H4LDJ4"/>
<evidence type="ECO:0000256" key="2">
    <source>
        <dbReference type="SAM" id="SignalP"/>
    </source>
</evidence>
<protein>
    <submittedName>
        <fullName evidence="3">Uncharacterized protein</fullName>
    </submittedName>
</protein>
<feature type="signal peptide" evidence="2">
    <location>
        <begin position="1"/>
        <end position="18"/>
    </location>
</feature>
<evidence type="ECO:0000313" key="3">
    <source>
        <dbReference type="EMBL" id="KAF4465703.1"/>
    </source>
</evidence>